<dbReference type="EMBL" id="JXDG01000003">
    <property type="protein sequence ID" value="KIH85834.1"/>
    <property type="molecule type" value="Genomic_DNA"/>
</dbReference>
<proteinExistence type="predicted"/>
<dbReference type="InterPro" id="IPR000835">
    <property type="entry name" value="HTH_MarR-typ"/>
</dbReference>
<evidence type="ECO:0000256" key="1">
    <source>
        <dbReference type="ARBA" id="ARBA00023015"/>
    </source>
</evidence>
<dbReference type="SUPFAM" id="SSF46785">
    <property type="entry name" value="Winged helix' DNA-binding domain"/>
    <property type="match status" value="1"/>
</dbReference>
<protein>
    <submittedName>
        <fullName evidence="5">Transcriptional regulator, MarR family</fullName>
    </submittedName>
</protein>
<dbReference type="PRINTS" id="PR00598">
    <property type="entry name" value="HTHMARR"/>
</dbReference>
<dbReference type="Proteomes" id="UP000031535">
    <property type="component" value="Unassembled WGS sequence"/>
</dbReference>
<gene>
    <name evidence="5" type="ORF">UCMB321_0201</name>
</gene>
<dbReference type="GO" id="GO:0003700">
    <property type="term" value="F:DNA-binding transcription factor activity"/>
    <property type="evidence" value="ECO:0007669"/>
    <property type="project" value="InterPro"/>
</dbReference>
<evidence type="ECO:0000259" key="4">
    <source>
        <dbReference type="PROSITE" id="PS50995"/>
    </source>
</evidence>
<keyword evidence="2" id="KW-0238">DNA-binding</keyword>
<dbReference type="PANTHER" id="PTHR42756">
    <property type="entry name" value="TRANSCRIPTIONAL REGULATOR, MARR"/>
    <property type="match status" value="1"/>
</dbReference>
<evidence type="ECO:0000313" key="5">
    <source>
        <dbReference type="EMBL" id="KIH85834.1"/>
    </source>
</evidence>
<keyword evidence="1" id="KW-0805">Transcription regulation</keyword>
<dbReference type="Gene3D" id="1.10.10.10">
    <property type="entry name" value="Winged helix-like DNA-binding domain superfamily/Winged helix DNA-binding domain"/>
    <property type="match status" value="1"/>
</dbReference>
<keyword evidence="3" id="KW-0804">Transcription</keyword>
<reference evidence="5 6" key="1">
    <citation type="submission" date="2015-01" db="EMBL/GenBank/DDBJ databases">
        <title>Complete genome of Pseudomonas batumici UCM B-321 producer of the batumin antibiotic with strong antistaphilococcal and potential anticancer activity.</title>
        <authorList>
            <person name="Klochko V.V."/>
            <person name="Zelena L.B."/>
            <person name="Elena K.A."/>
            <person name="Reva O.N."/>
        </authorList>
    </citation>
    <scope>NUCLEOTIDE SEQUENCE [LARGE SCALE GENOMIC DNA]</scope>
    <source>
        <strain evidence="5 6">UCM B-321</strain>
    </source>
</reference>
<name>A0A0C2EIF8_9PSED</name>
<dbReference type="RefSeq" id="WP_040063147.1">
    <property type="nucleotide sequence ID" value="NZ_JXDG01000003.1"/>
</dbReference>
<evidence type="ECO:0000313" key="6">
    <source>
        <dbReference type="Proteomes" id="UP000031535"/>
    </source>
</evidence>
<evidence type="ECO:0000256" key="3">
    <source>
        <dbReference type="ARBA" id="ARBA00023163"/>
    </source>
</evidence>
<dbReference type="PATRIC" id="fig|226910.6.peg.202"/>
<accession>A0A0C2EIF8</accession>
<dbReference type="Pfam" id="PF01047">
    <property type="entry name" value="MarR"/>
    <property type="match status" value="1"/>
</dbReference>
<organism evidence="5 6">
    <name type="scientific">Pseudomonas batumici</name>
    <dbReference type="NCBI Taxonomy" id="226910"/>
    <lineage>
        <taxon>Bacteria</taxon>
        <taxon>Pseudomonadati</taxon>
        <taxon>Pseudomonadota</taxon>
        <taxon>Gammaproteobacteria</taxon>
        <taxon>Pseudomonadales</taxon>
        <taxon>Pseudomonadaceae</taxon>
        <taxon>Pseudomonas</taxon>
    </lineage>
</organism>
<dbReference type="InterPro" id="IPR036390">
    <property type="entry name" value="WH_DNA-bd_sf"/>
</dbReference>
<comment type="caution">
    <text evidence="5">The sequence shown here is derived from an EMBL/GenBank/DDBJ whole genome shotgun (WGS) entry which is preliminary data.</text>
</comment>
<feature type="domain" description="HTH marR-type" evidence="4">
    <location>
        <begin position="11"/>
        <end position="143"/>
    </location>
</feature>
<dbReference type="STRING" id="226910.UCMB321_0201"/>
<dbReference type="AlphaFoldDB" id="A0A0C2EIF8"/>
<sequence length="160" mass="17863">MKHFTPGDFHNCHLGLLLGRAALLKDRIIDTHMVPYGITAAQFKVLIIMAQFGVDTPAELCRYLSLDSGSMTRMLDRLEQKELLARRRSEGDRRQVRLVLTPQGQTLADRLPEIGADAMNELAGAITVQELRTLEDILKKILLAAGDSITLLRVGEKNEQ</sequence>
<dbReference type="GO" id="GO:0003677">
    <property type="term" value="F:DNA binding"/>
    <property type="evidence" value="ECO:0007669"/>
    <property type="project" value="UniProtKB-KW"/>
</dbReference>
<dbReference type="SMART" id="SM00347">
    <property type="entry name" value="HTH_MARR"/>
    <property type="match status" value="1"/>
</dbReference>
<dbReference type="InterPro" id="IPR023187">
    <property type="entry name" value="Tscrpt_reg_MarR-type_CS"/>
</dbReference>
<dbReference type="PROSITE" id="PS50995">
    <property type="entry name" value="HTH_MARR_2"/>
    <property type="match status" value="1"/>
</dbReference>
<keyword evidence="6" id="KW-1185">Reference proteome</keyword>
<dbReference type="InterPro" id="IPR036388">
    <property type="entry name" value="WH-like_DNA-bd_sf"/>
</dbReference>
<evidence type="ECO:0000256" key="2">
    <source>
        <dbReference type="ARBA" id="ARBA00023125"/>
    </source>
</evidence>
<dbReference type="OrthoDB" id="6195716at2"/>
<dbReference type="PANTHER" id="PTHR42756:SF1">
    <property type="entry name" value="TRANSCRIPTIONAL REPRESSOR OF EMRAB OPERON"/>
    <property type="match status" value="1"/>
</dbReference>
<dbReference type="PROSITE" id="PS01117">
    <property type="entry name" value="HTH_MARR_1"/>
    <property type="match status" value="1"/>
</dbReference>